<evidence type="ECO:0008006" key="3">
    <source>
        <dbReference type="Google" id="ProtNLM"/>
    </source>
</evidence>
<protein>
    <recommendedName>
        <fullName evidence="3">PEP-CTERM protein-sorting domain-containing protein</fullName>
    </recommendedName>
</protein>
<keyword evidence="2" id="KW-1185">Reference proteome</keyword>
<evidence type="ECO:0000313" key="2">
    <source>
        <dbReference type="Proteomes" id="UP001155241"/>
    </source>
</evidence>
<dbReference type="Proteomes" id="UP001155241">
    <property type="component" value="Unassembled WGS sequence"/>
</dbReference>
<evidence type="ECO:0000313" key="1">
    <source>
        <dbReference type="EMBL" id="MCO6044350.1"/>
    </source>
</evidence>
<accession>A0A9X2JFR9</accession>
<sequence>MFYNHINSASLDGALVDNTRANAFTILTNEVVDHSGQDDNYDTWNSDEDGLSLDFVGLQYEDANRFDSITVELGLQFGDGGDWESEPNIYILKNPLLVGESVEPNLSPAWVQVTGAVETTGHVFDPIVVPGDGGTINFDLTSIPEADRIGWGWAVGGVDGNHRSSDNAWNFISLTEVYADGEAAPAPEVVTPTVLDPVNIVSNSYSSPGTDGVVNWLYDRGGAFKGIDNDVILHDSSQDGFDTCCDDGDPGEVTDFVGFQYNTLNRFDSVTVEMATQFVDGGDWDSQPRVFVLKNPVDTGSTAPEDDPENWFELVGVTEGTGHVFSSMVSEGEGGTISFDLTGFPADARMGWGIAVGGVDGNSGPNGTRNFISVTEFDVTGAVVPEPNTTTLLLCGLAAIGTATLKRHRSQESPAG</sequence>
<gene>
    <name evidence="1" type="ORF">NG895_10570</name>
</gene>
<dbReference type="RefSeq" id="WP_252852451.1">
    <property type="nucleotide sequence ID" value="NZ_JAMXLR010000036.1"/>
</dbReference>
<name>A0A9X2JFR9_9BACT</name>
<dbReference type="AlphaFoldDB" id="A0A9X2JFR9"/>
<dbReference type="EMBL" id="JAMXLR010000036">
    <property type="protein sequence ID" value="MCO6044350.1"/>
    <property type="molecule type" value="Genomic_DNA"/>
</dbReference>
<proteinExistence type="predicted"/>
<reference evidence="1" key="1">
    <citation type="submission" date="2022-06" db="EMBL/GenBank/DDBJ databases">
        <title>Aeoliella straminimaris, a novel planctomycete from sediments.</title>
        <authorList>
            <person name="Vitorino I.R."/>
            <person name="Lage O.M."/>
        </authorList>
    </citation>
    <scope>NUCLEOTIDE SEQUENCE</scope>
    <source>
        <strain evidence="1">ICT_H6.2</strain>
    </source>
</reference>
<organism evidence="1 2">
    <name type="scientific">Aeoliella straminimaris</name>
    <dbReference type="NCBI Taxonomy" id="2954799"/>
    <lineage>
        <taxon>Bacteria</taxon>
        <taxon>Pseudomonadati</taxon>
        <taxon>Planctomycetota</taxon>
        <taxon>Planctomycetia</taxon>
        <taxon>Pirellulales</taxon>
        <taxon>Lacipirellulaceae</taxon>
        <taxon>Aeoliella</taxon>
    </lineage>
</organism>
<comment type="caution">
    <text evidence="1">The sequence shown here is derived from an EMBL/GenBank/DDBJ whole genome shotgun (WGS) entry which is preliminary data.</text>
</comment>